<comment type="subcellular location">
    <subcellularLocation>
        <location evidence="1 7">Cell membrane</location>
        <topology evidence="1 7">Multi-pass membrane protein</topology>
    </subcellularLocation>
</comment>
<dbReference type="Pfam" id="PF19300">
    <property type="entry name" value="BPD_transp_1_N"/>
    <property type="match status" value="1"/>
</dbReference>
<accession>A0A1E5XI07</accession>
<dbReference type="RefSeq" id="WP_069912556.1">
    <property type="nucleotide sequence ID" value="NZ_LAJE02000399.1"/>
</dbReference>
<dbReference type="Proteomes" id="UP000095463">
    <property type="component" value="Unassembled WGS sequence"/>
</dbReference>
<evidence type="ECO:0000256" key="5">
    <source>
        <dbReference type="ARBA" id="ARBA00022989"/>
    </source>
</evidence>
<comment type="similarity">
    <text evidence="7">Belongs to the binding-protein-dependent transport system permease family.</text>
</comment>
<dbReference type="PROSITE" id="PS50928">
    <property type="entry name" value="ABC_TM1"/>
    <property type="match status" value="1"/>
</dbReference>
<evidence type="ECO:0000256" key="4">
    <source>
        <dbReference type="ARBA" id="ARBA00022692"/>
    </source>
</evidence>
<dbReference type="EMBL" id="LAJE02000399">
    <property type="protein sequence ID" value="OEO28114.1"/>
    <property type="molecule type" value="Genomic_DNA"/>
</dbReference>
<keyword evidence="6 7" id="KW-0472">Membrane</keyword>
<dbReference type="PANTHER" id="PTHR30465:SF43">
    <property type="entry name" value="OLIGOPEPTIDE ABC TRANSPORTER, PERMEASE PROTEIN"/>
    <property type="match status" value="1"/>
</dbReference>
<evidence type="ECO:0000256" key="1">
    <source>
        <dbReference type="ARBA" id="ARBA00004651"/>
    </source>
</evidence>
<gene>
    <name evidence="9" type="ORF">VW23_006310</name>
</gene>
<proteinExistence type="inferred from homology"/>
<reference evidence="9 10" key="1">
    <citation type="journal article" date="2015" name="Genome Announc.">
        <title>Genome Assemblies of Three Soil-Associated Devosia species: D. insulae, D. limi, and D. soli.</title>
        <authorList>
            <person name="Hassan Y.I."/>
            <person name="Lepp D."/>
            <person name="Zhou T."/>
        </authorList>
    </citation>
    <scope>NUCLEOTIDE SEQUENCE [LARGE SCALE GENOMIC DNA]</scope>
    <source>
        <strain evidence="9 10">DS-56</strain>
    </source>
</reference>
<comment type="caution">
    <text evidence="9">The sequence shown here is derived from an EMBL/GenBank/DDBJ whole genome shotgun (WGS) entry which is preliminary data.</text>
</comment>
<dbReference type="GO" id="GO:0005886">
    <property type="term" value="C:plasma membrane"/>
    <property type="evidence" value="ECO:0007669"/>
    <property type="project" value="UniProtKB-SubCell"/>
</dbReference>
<evidence type="ECO:0000256" key="2">
    <source>
        <dbReference type="ARBA" id="ARBA00022448"/>
    </source>
</evidence>
<dbReference type="Pfam" id="PF00528">
    <property type="entry name" value="BPD_transp_1"/>
    <property type="match status" value="1"/>
</dbReference>
<feature type="transmembrane region" description="Helical" evidence="7">
    <location>
        <begin position="188"/>
        <end position="211"/>
    </location>
</feature>
<dbReference type="CDD" id="cd06261">
    <property type="entry name" value="TM_PBP2"/>
    <property type="match status" value="1"/>
</dbReference>
<keyword evidence="3" id="KW-1003">Cell membrane</keyword>
<feature type="transmembrane region" description="Helical" evidence="7">
    <location>
        <begin position="248"/>
        <end position="274"/>
    </location>
</feature>
<feature type="transmembrane region" description="Helical" evidence="7">
    <location>
        <begin position="141"/>
        <end position="168"/>
    </location>
</feature>
<dbReference type="OrthoDB" id="9805855at2"/>
<feature type="domain" description="ABC transmembrane type-1" evidence="8">
    <location>
        <begin position="102"/>
        <end position="318"/>
    </location>
</feature>
<protein>
    <submittedName>
        <fullName evidence="9">ABC transporter permease</fullName>
    </submittedName>
</protein>
<dbReference type="AlphaFoldDB" id="A0A1E5XI07"/>
<dbReference type="GO" id="GO:0055085">
    <property type="term" value="P:transmembrane transport"/>
    <property type="evidence" value="ECO:0007669"/>
    <property type="project" value="InterPro"/>
</dbReference>
<sequence>MLLYILKRIAGMVPAMVAISILAFTVIQLPPGDYVSTYAAQIAQSGETVDSAVLNSLRERYGLGENVVVQYFKWIGGIVTRGDFGDSFEWNQPVTELIWGRMGMTALISVLTLILMWAFSLPIGIYSAVRQYSVTDYVATAFAFLAMATPNFLLAIVLLYASTMWFGVSVGGLFSPAFENAPLSLAKIWDFVTHAWIPIFVLGTAGTASLIRVMRANLLDELHKPYVEAARSKGMPEGRLILTYPVRVALNPFISTVGWVLPALISGELVVSTVLNLPTAGPLLLQALKSQDMYLAGAFILLSGGLVLIGTLVSDILLAISDPRIRLS</sequence>
<evidence type="ECO:0000256" key="7">
    <source>
        <dbReference type="RuleBase" id="RU363032"/>
    </source>
</evidence>
<organism evidence="9 10">
    <name type="scientific">Devosia insulae DS-56</name>
    <dbReference type="NCBI Taxonomy" id="1116389"/>
    <lineage>
        <taxon>Bacteria</taxon>
        <taxon>Pseudomonadati</taxon>
        <taxon>Pseudomonadota</taxon>
        <taxon>Alphaproteobacteria</taxon>
        <taxon>Hyphomicrobiales</taxon>
        <taxon>Devosiaceae</taxon>
        <taxon>Devosia</taxon>
    </lineage>
</organism>
<dbReference type="SUPFAM" id="SSF161098">
    <property type="entry name" value="MetI-like"/>
    <property type="match status" value="1"/>
</dbReference>
<feature type="transmembrane region" description="Helical" evidence="7">
    <location>
        <begin position="294"/>
        <end position="320"/>
    </location>
</feature>
<dbReference type="Gene3D" id="1.10.3720.10">
    <property type="entry name" value="MetI-like"/>
    <property type="match status" value="1"/>
</dbReference>
<evidence type="ECO:0000313" key="10">
    <source>
        <dbReference type="Proteomes" id="UP000095463"/>
    </source>
</evidence>
<feature type="transmembrane region" description="Helical" evidence="7">
    <location>
        <begin position="9"/>
        <end position="29"/>
    </location>
</feature>
<dbReference type="InterPro" id="IPR035906">
    <property type="entry name" value="MetI-like_sf"/>
</dbReference>
<evidence type="ECO:0000259" key="8">
    <source>
        <dbReference type="PROSITE" id="PS50928"/>
    </source>
</evidence>
<name>A0A1E5XI07_9HYPH</name>
<dbReference type="InterPro" id="IPR000515">
    <property type="entry name" value="MetI-like"/>
</dbReference>
<keyword evidence="5 7" id="KW-1133">Transmembrane helix</keyword>
<evidence type="ECO:0000313" key="9">
    <source>
        <dbReference type="EMBL" id="OEO28114.1"/>
    </source>
</evidence>
<keyword evidence="2 7" id="KW-0813">Transport</keyword>
<dbReference type="InterPro" id="IPR045621">
    <property type="entry name" value="BPD_transp_1_N"/>
</dbReference>
<keyword evidence="10" id="KW-1185">Reference proteome</keyword>
<feature type="transmembrane region" description="Helical" evidence="7">
    <location>
        <begin position="106"/>
        <end position="129"/>
    </location>
</feature>
<evidence type="ECO:0000256" key="3">
    <source>
        <dbReference type="ARBA" id="ARBA00022475"/>
    </source>
</evidence>
<keyword evidence="4 7" id="KW-0812">Transmembrane</keyword>
<evidence type="ECO:0000256" key="6">
    <source>
        <dbReference type="ARBA" id="ARBA00023136"/>
    </source>
</evidence>
<dbReference type="PANTHER" id="PTHR30465">
    <property type="entry name" value="INNER MEMBRANE ABC TRANSPORTER"/>
    <property type="match status" value="1"/>
</dbReference>